<reference evidence="1" key="2">
    <citation type="journal article" date="2015" name="Data Brief">
        <title>Shoot transcriptome of the giant reed, Arundo donax.</title>
        <authorList>
            <person name="Barrero R.A."/>
            <person name="Guerrero F.D."/>
            <person name="Moolhuijzen P."/>
            <person name="Goolsby J.A."/>
            <person name="Tidwell J."/>
            <person name="Bellgard S.E."/>
            <person name="Bellgard M.I."/>
        </authorList>
    </citation>
    <scope>NUCLEOTIDE SEQUENCE</scope>
    <source>
        <tissue evidence="1">Shoot tissue taken approximately 20 cm above the soil surface</tissue>
    </source>
</reference>
<protein>
    <submittedName>
        <fullName evidence="1">Uncharacterized protein</fullName>
    </submittedName>
</protein>
<name>A0A0A9F5V8_ARUDO</name>
<reference evidence="1" key="1">
    <citation type="submission" date="2014-09" db="EMBL/GenBank/DDBJ databases">
        <authorList>
            <person name="Magalhaes I.L.F."/>
            <person name="Oliveira U."/>
            <person name="Santos F.R."/>
            <person name="Vidigal T.H.D.A."/>
            <person name="Brescovit A.D."/>
            <person name="Santos A.J."/>
        </authorList>
    </citation>
    <scope>NUCLEOTIDE SEQUENCE</scope>
    <source>
        <tissue evidence="1">Shoot tissue taken approximately 20 cm above the soil surface</tissue>
    </source>
</reference>
<dbReference type="AlphaFoldDB" id="A0A0A9F5V8"/>
<organism evidence="1">
    <name type="scientific">Arundo donax</name>
    <name type="common">Giant reed</name>
    <name type="synonym">Donax arundinaceus</name>
    <dbReference type="NCBI Taxonomy" id="35708"/>
    <lineage>
        <taxon>Eukaryota</taxon>
        <taxon>Viridiplantae</taxon>
        <taxon>Streptophyta</taxon>
        <taxon>Embryophyta</taxon>
        <taxon>Tracheophyta</taxon>
        <taxon>Spermatophyta</taxon>
        <taxon>Magnoliopsida</taxon>
        <taxon>Liliopsida</taxon>
        <taxon>Poales</taxon>
        <taxon>Poaceae</taxon>
        <taxon>PACMAD clade</taxon>
        <taxon>Arundinoideae</taxon>
        <taxon>Arundineae</taxon>
        <taxon>Arundo</taxon>
    </lineage>
</organism>
<proteinExistence type="predicted"/>
<dbReference type="EMBL" id="GBRH01190164">
    <property type="protein sequence ID" value="JAE07732.1"/>
    <property type="molecule type" value="Transcribed_RNA"/>
</dbReference>
<evidence type="ECO:0000313" key="1">
    <source>
        <dbReference type="EMBL" id="JAE07732.1"/>
    </source>
</evidence>
<accession>A0A0A9F5V8</accession>
<sequence length="77" mass="8747">MSNLPPPLVHIPDLTYISHVQYCYYQLLSNFQTGAMVTWSLDRISIVQPNMEMKNKEAMLSNALIATPIPPTRASRQ</sequence>